<dbReference type="Gene3D" id="3.40.50.620">
    <property type="entry name" value="HUPs"/>
    <property type="match status" value="1"/>
</dbReference>
<dbReference type="GO" id="GO:0006431">
    <property type="term" value="P:methionyl-tRNA aminoacylation"/>
    <property type="evidence" value="ECO:0007669"/>
    <property type="project" value="InterPro"/>
</dbReference>
<sequence>MSNYYITTTLPYVNAEPHIGFALEIIQADALARRHRLLGDEVVFNTGTDEHGQKIFKNATEAQMDPKAYCDVFAAKFDGLKQALNLTYTNFIRTTDGHHVAAAQEFWRRCERAGDIYKARYQVKYCVGCELEKTDSELENGICPVHPKLIVEARDEENYFFRWSKYGAALLKHYEAQPQFVVPAGRLKEIDSFVRGGLQDFSISRLKAKMPWGIPVPGDEAHVMYVWFDALVNYISTLGWPQDEAKFAAFWPGVQTAGKDNLRQQSAMWQGMLLSAGLPLSRQIFIHGFITSEGQKMSKSLGNVVNPYDLVAKYGTDAVRYFLLGGLPAYEDGDFSKKHFEETYTAKLVNGVGNLAARTATMLEKYCGGMVPAAQPDRFETPTFWRDYEAGLTAYRFDETVRALERYVTAVNQAIDSEAPFKKAKEGIDVSPFMYQIAEALRQIGIALLPIVPAAAEKILTQLSVAPGDIRLPADQAWGRLVPGAVVNRGPILFPRLAV</sequence>
<evidence type="ECO:0000256" key="8">
    <source>
        <dbReference type="ARBA" id="ARBA00023146"/>
    </source>
</evidence>
<dbReference type="EMBL" id="MGEA01000047">
    <property type="protein sequence ID" value="OGL73796.1"/>
    <property type="molecule type" value="Genomic_DNA"/>
</dbReference>
<evidence type="ECO:0000256" key="6">
    <source>
        <dbReference type="ARBA" id="ARBA00022840"/>
    </source>
</evidence>
<keyword evidence="5 10" id="KW-0547">Nucleotide-binding</keyword>
<dbReference type="Proteomes" id="UP000177088">
    <property type="component" value="Unassembled WGS sequence"/>
</dbReference>
<dbReference type="EC" id="6.1.1.10" evidence="2"/>
<comment type="function">
    <text evidence="1">Is required not only for elongation of protein synthesis but also for the initiation of all mRNA translation through initiator tRNA(fMet) aminoacylation.</text>
</comment>
<dbReference type="PANTHER" id="PTHR43326:SF1">
    <property type="entry name" value="METHIONINE--TRNA LIGASE, MITOCHONDRIAL"/>
    <property type="match status" value="1"/>
</dbReference>
<evidence type="ECO:0000256" key="4">
    <source>
        <dbReference type="ARBA" id="ARBA00022598"/>
    </source>
</evidence>
<comment type="caution">
    <text evidence="12">The sequence shown here is derived from an EMBL/GenBank/DDBJ whole genome shotgun (WGS) entry which is preliminary data.</text>
</comment>
<comment type="similarity">
    <text evidence="10">Belongs to the class-I aminoacyl-tRNA synthetase family.</text>
</comment>
<dbReference type="SUPFAM" id="SSF52374">
    <property type="entry name" value="Nucleotidylyl transferase"/>
    <property type="match status" value="1"/>
</dbReference>
<dbReference type="PRINTS" id="PR01041">
    <property type="entry name" value="TRNASYNTHMET"/>
</dbReference>
<gene>
    <name evidence="12" type="ORF">A3C96_03835</name>
</gene>
<dbReference type="AlphaFoldDB" id="A0A1F7U6A9"/>
<evidence type="ECO:0000256" key="10">
    <source>
        <dbReference type="RuleBase" id="RU363039"/>
    </source>
</evidence>
<reference evidence="12 13" key="1">
    <citation type="journal article" date="2016" name="Nat. Commun.">
        <title>Thousands of microbial genomes shed light on interconnected biogeochemical processes in an aquifer system.</title>
        <authorList>
            <person name="Anantharaman K."/>
            <person name="Brown C.T."/>
            <person name="Hug L.A."/>
            <person name="Sharon I."/>
            <person name="Castelle C.J."/>
            <person name="Probst A.J."/>
            <person name="Thomas B.C."/>
            <person name="Singh A."/>
            <person name="Wilkins M.J."/>
            <person name="Karaoz U."/>
            <person name="Brodie E.L."/>
            <person name="Williams K.H."/>
            <person name="Hubbard S.S."/>
            <person name="Banfield J.F."/>
        </authorList>
    </citation>
    <scope>NUCLEOTIDE SEQUENCE [LARGE SCALE GENOMIC DNA]</scope>
</reference>
<keyword evidence="4 10" id="KW-0436">Ligase</keyword>
<keyword evidence="7 10" id="KW-0648">Protein biosynthesis</keyword>
<evidence type="ECO:0000256" key="3">
    <source>
        <dbReference type="ARBA" id="ARBA00018753"/>
    </source>
</evidence>
<dbReference type="Gene3D" id="1.10.730.10">
    <property type="entry name" value="Isoleucyl-tRNA Synthetase, Domain 1"/>
    <property type="match status" value="1"/>
</dbReference>
<evidence type="ECO:0000256" key="2">
    <source>
        <dbReference type="ARBA" id="ARBA00012838"/>
    </source>
</evidence>
<dbReference type="GO" id="GO:0004825">
    <property type="term" value="F:methionine-tRNA ligase activity"/>
    <property type="evidence" value="ECO:0007669"/>
    <property type="project" value="UniProtKB-EC"/>
</dbReference>
<dbReference type="InterPro" id="IPR014758">
    <property type="entry name" value="Met-tRNA_synth"/>
</dbReference>
<dbReference type="NCBIfam" id="TIGR00398">
    <property type="entry name" value="metG"/>
    <property type="match status" value="1"/>
</dbReference>
<proteinExistence type="inferred from homology"/>
<evidence type="ECO:0000313" key="12">
    <source>
        <dbReference type="EMBL" id="OGL73796.1"/>
    </source>
</evidence>
<evidence type="ECO:0000259" key="11">
    <source>
        <dbReference type="Pfam" id="PF09334"/>
    </source>
</evidence>
<dbReference type="PANTHER" id="PTHR43326">
    <property type="entry name" value="METHIONYL-TRNA SYNTHETASE"/>
    <property type="match status" value="1"/>
</dbReference>
<evidence type="ECO:0000256" key="9">
    <source>
        <dbReference type="ARBA" id="ARBA00030904"/>
    </source>
</evidence>
<protein>
    <recommendedName>
        <fullName evidence="3">Methionine--tRNA ligase</fullName>
        <ecNumber evidence="2">6.1.1.10</ecNumber>
    </recommendedName>
    <alternativeName>
        <fullName evidence="9">Methionyl-tRNA synthetase</fullName>
    </alternativeName>
</protein>
<dbReference type="Gene3D" id="2.170.220.10">
    <property type="match status" value="1"/>
</dbReference>
<organism evidence="12 13">
    <name type="scientific">Candidatus Uhrbacteria bacterium RIFCSPHIGHO2_02_FULL_60_10</name>
    <dbReference type="NCBI Taxonomy" id="1802392"/>
    <lineage>
        <taxon>Bacteria</taxon>
        <taxon>Candidatus Uhriibacteriota</taxon>
    </lineage>
</organism>
<keyword evidence="6 10" id="KW-0067">ATP-binding</keyword>
<evidence type="ECO:0000256" key="5">
    <source>
        <dbReference type="ARBA" id="ARBA00022741"/>
    </source>
</evidence>
<dbReference type="GO" id="GO:0005524">
    <property type="term" value="F:ATP binding"/>
    <property type="evidence" value="ECO:0007669"/>
    <property type="project" value="UniProtKB-KW"/>
</dbReference>
<evidence type="ECO:0000256" key="1">
    <source>
        <dbReference type="ARBA" id="ARBA00003314"/>
    </source>
</evidence>
<evidence type="ECO:0000313" key="13">
    <source>
        <dbReference type="Proteomes" id="UP000177088"/>
    </source>
</evidence>
<keyword evidence="8 10" id="KW-0030">Aminoacyl-tRNA synthetase</keyword>
<dbReference type="InterPro" id="IPR033911">
    <property type="entry name" value="MetRS_core"/>
</dbReference>
<dbReference type="Pfam" id="PF09334">
    <property type="entry name" value="tRNA-synt_1g"/>
    <property type="match status" value="1"/>
</dbReference>
<dbReference type="SUPFAM" id="SSF47323">
    <property type="entry name" value="Anticodon-binding domain of a subclass of class I aminoacyl-tRNA synthetases"/>
    <property type="match status" value="1"/>
</dbReference>
<dbReference type="CDD" id="cd00814">
    <property type="entry name" value="MetRS_core"/>
    <property type="match status" value="1"/>
</dbReference>
<dbReference type="InterPro" id="IPR009080">
    <property type="entry name" value="tRNAsynth_Ia_anticodon-bd"/>
</dbReference>
<dbReference type="InterPro" id="IPR023457">
    <property type="entry name" value="Met-tRNA_synth_2"/>
</dbReference>
<name>A0A1F7U6A9_9BACT</name>
<dbReference type="InterPro" id="IPR015413">
    <property type="entry name" value="Methionyl/Leucyl_tRNA_Synth"/>
</dbReference>
<feature type="domain" description="Methionyl/Leucyl tRNA synthetase" evidence="11">
    <location>
        <begin position="137"/>
        <end position="359"/>
    </location>
</feature>
<evidence type="ECO:0000256" key="7">
    <source>
        <dbReference type="ARBA" id="ARBA00022917"/>
    </source>
</evidence>
<dbReference type="InterPro" id="IPR014729">
    <property type="entry name" value="Rossmann-like_a/b/a_fold"/>
</dbReference>
<accession>A0A1F7U6A9</accession>